<sequence length="153" mass="17064">MPHHFNERLLNKRLWFCVLPLGETSIPYTFPTMLCGCGMGKEIIQLLPAGRAGPCSRILSGIEESWISQKKPFQCQHLISKPPSDMPLWMARVFYEGSSWGWKAVPGSSRRFSTASKAPPRFLTQELRPPALCCGNCCSHGVKQMTEGHGADE</sequence>
<gene>
    <name evidence="1" type="ORF">mMyoMyo1_009091</name>
</gene>
<dbReference type="AlphaFoldDB" id="A0A7J7TIT8"/>
<keyword evidence="2" id="KW-1185">Reference proteome</keyword>
<protein>
    <submittedName>
        <fullName evidence="1">Uncharacterized protein</fullName>
    </submittedName>
</protein>
<organism evidence="1 2">
    <name type="scientific">Myotis myotis</name>
    <name type="common">Greater mouse-eared bat</name>
    <name type="synonym">Vespertilio myotis</name>
    <dbReference type="NCBI Taxonomy" id="51298"/>
    <lineage>
        <taxon>Eukaryota</taxon>
        <taxon>Metazoa</taxon>
        <taxon>Chordata</taxon>
        <taxon>Craniata</taxon>
        <taxon>Vertebrata</taxon>
        <taxon>Euteleostomi</taxon>
        <taxon>Mammalia</taxon>
        <taxon>Eutheria</taxon>
        <taxon>Laurasiatheria</taxon>
        <taxon>Chiroptera</taxon>
        <taxon>Yangochiroptera</taxon>
        <taxon>Vespertilionidae</taxon>
        <taxon>Myotis</taxon>
    </lineage>
</organism>
<name>A0A7J7TIT8_MYOMY</name>
<evidence type="ECO:0000313" key="2">
    <source>
        <dbReference type="Proteomes" id="UP000527355"/>
    </source>
</evidence>
<comment type="caution">
    <text evidence="1">The sequence shown here is derived from an EMBL/GenBank/DDBJ whole genome shotgun (WGS) entry which is preliminary data.</text>
</comment>
<evidence type="ECO:0000313" key="1">
    <source>
        <dbReference type="EMBL" id="KAF6300618.1"/>
    </source>
</evidence>
<proteinExistence type="predicted"/>
<reference evidence="1 2" key="1">
    <citation type="journal article" date="2020" name="Nature">
        <title>Six reference-quality genomes reveal evolution of bat adaptations.</title>
        <authorList>
            <person name="Jebb D."/>
            <person name="Huang Z."/>
            <person name="Pippel M."/>
            <person name="Hughes G.M."/>
            <person name="Lavrichenko K."/>
            <person name="Devanna P."/>
            <person name="Winkler S."/>
            <person name="Jermiin L.S."/>
            <person name="Skirmuntt E.C."/>
            <person name="Katzourakis A."/>
            <person name="Burkitt-Gray L."/>
            <person name="Ray D.A."/>
            <person name="Sullivan K.A.M."/>
            <person name="Roscito J.G."/>
            <person name="Kirilenko B.M."/>
            <person name="Davalos L.M."/>
            <person name="Corthals A.P."/>
            <person name="Power M.L."/>
            <person name="Jones G."/>
            <person name="Ransome R.D."/>
            <person name="Dechmann D.K.N."/>
            <person name="Locatelli A.G."/>
            <person name="Puechmaille S.J."/>
            <person name="Fedrigo O."/>
            <person name="Jarvis E.D."/>
            <person name="Hiller M."/>
            <person name="Vernes S.C."/>
            <person name="Myers E.W."/>
            <person name="Teeling E.C."/>
        </authorList>
    </citation>
    <scope>NUCLEOTIDE SEQUENCE [LARGE SCALE GENOMIC DNA]</scope>
    <source>
        <strain evidence="1">MMyoMyo1</strain>
        <tissue evidence="1">Flight muscle</tissue>
    </source>
</reference>
<dbReference type="Proteomes" id="UP000527355">
    <property type="component" value="Unassembled WGS sequence"/>
</dbReference>
<dbReference type="EMBL" id="JABWUV010000016">
    <property type="protein sequence ID" value="KAF6300618.1"/>
    <property type="molecule type" value="Genomic_DNA"/>
</dbReference>
<accession>A0A7J7TIT8</accession>